<dbReference type="OrthoDB" id="262529at2759"/>
<dbReference type="Pfam" id="PF07522">
    <property type="entry name" value="DRMBL"/>
    <property type="match status" value="1"/>
</dbReference>
<dbReference type="GO" id="GO:0036297">
    <property type="term" value="P:interstrand cross-link repair"/>
    <property type="evidence" value="ECO:0007669"/>
    <property type="project" value="TreeGrafter"/>
</dbReference>
<dbReference type="PANTHER" id="PTHR23240:SF6">
    <property type="entry name" value="DNA CROSS-LINK REPAIR 1A PROTEIN"/>
    <property type="match status" value="1"/>
</dbReference>
<keyword evidence="5" id="KW-0539">Nucleus</keyword>
<feature type="region of interest" description="Disordered" evidence="6">
    <location>
        <begin position="22"/>
        <end position="77"/>
    </location>
</feature>
<feature type="region of interest" description="Disordered" evidence="6">
    <location>
        <begin position="130"/>
        <end position="154"/>
    </location>
</feature>
<evidence type="ECO:0000256" key="4">
    <source>
        <dbReference type="ARBA" id="ARBA00023204"/>
    </source>
</evidence>
<keyword evidence="3" id="KW-0227">DNA damage</keyword>
<dbReference type="GeneID" id="117576681"/>
<dbReference type="SUPFAM" id="SSF56281">
    <property type="entry name" value="Metallo-hydrolase/oxidoreductase"/>
    <property type="match status" value="1"/>
</dbReference>
<dbReference type="InterPro" id="IPR011084">
    <property type="entry name" value="DRMBL"/>
</dbReference>
<dbReference type="GO" id="GO:0006303">
    <property type="term" value="P:double-strand break repair via nonhomologous end joining"/>
    <property type="evidence" value="ECO:0007669"/>
    <property type="project" value="TreeGrafter"/>
</dbReference>
<dbReference type="GO" id="GO:0035312">
    <property type="term" value="F:5'-3' DNA exonuclease activity"/>
    <property type="evidence" value="ECO:0007669"/>
    <property type="project" value="TreeGrafter"/>
</dbReference>
<evidence type="ECO:0000256" key="2">
    <source>
        <dbReference type="ARBA" id="ARBA00010304"/>
    </source>
</evidence>
<protein>
    <submittedName>
        <fullName evidence="9">DNA cross-link repair 1A protein</fullName>
    </submittedName>
</protein>
<evidence type="ECO:0000259" key="7">
    <source>
        <dbReference type="SMART" id="SM00849"/>
    </source>
</evidence>
<dbReference type="CTD" id="40669"/>
<dbReference type="RefSeq" id="XP_034117568.1">
    <property type="nucleotide sequence ID" value="XM_034261677.2"/>
</dbReference>
<dbReference type="SMART" id="SM00849">
    <property type="entry name" value="Lactamase_B"/>
    <property type="match status" value="1"/>
</dbReference>
<keyword evidence="8" id="KW-1185">Reference proteome</keyword>
<feature type="domain" description="Metallo-beta-lactamase" evidence="7">
    <location>
        <begin position="249"/>
        <end position="397"/>
    </location>
</feature>
<dbReference type="Gene3D" id="3.60.15.10">
    <property type="entry name" value="Ribonuclease Z/Hydroxyacylglutathione hydrolase-like"/>
    <property type="match status" value="1"/>
</dbReference>
<dbReference type="AlphaFoldDB" id="A0A6P8XW06"/>
<evidence type="ECO:0000256" key="6">
    <source>
        <dbReference type="SAM" id="MobiDB-lite"/>
    </source>
</evidence>
<gene>
    <name evidence="9" type="primary">LOC117576681</name>
</gene>
<feature type="compositionally biased region" description="Basic and acidic residues" evidence="6">
    <location>
        <begin position="57"/>
        <end position="68"/>
    </location>
</feature>
<evidence type="ECO:0000256" key="5">
    <source>
        <dbReference type="ARBA" id="ARBA00023242"/>
    </source>
</evidence>
<name>A0A6P8XW06_DROAB</name>
<dbReference type="GO" id="GO:0003684">
    <property type="term" value="F:damaged DNA binding"/>
    <property type="evidence" value="ECO:0007669"/>
    <property type="project" value="TreeGrafter"/>
</dbReference>
<comment type="similarity">
    <text evidence="2">Belongs to the DNA repair metallo-beta-lactamase (DRMBL) family.</text>
</comment>
<dbReference type="CDD" id="cd16273">
    <property type="entry name" value="SNM1A-1C-like_MBL-fold"/>
    <property type="match status" value="1"/>
</dbReference>
<dbReference type="PANTHER" id="PTHR23240">
    <property type="entry name" value="DNA CROSS-LINK REPAIR PROTEIN PSO2/SNM1-RELATED"/>
    <property type="match status" value="1"/>
</dbReference>
<proteinExistence type="inferred from homology"/>
<keyword evidence="4" id="KW-0234">DNA repair</keyword>
<evidence type="ECO:0000313" key="8">
    <source>
        <dbReference type="Proteomes" id="UP000515160"/>
    </source>
</evidence>
<dbReference type="GO" id="GO:0005634">
    <property type="term" value="C:nucleus"/>
    <property type="evidence" value="ECO:0007669"/>
    <property type="project" value="UniProtKB-SubCell"/>
</dbReference>
<reference evidence="9" key="1">
    <citation type="submission" date="2025-08" db="UniProtKB">
        <authorList>
            <consortium name="RefSeq"/>
        </authorList>
    </citation>
    <scope>IDENTIFICATION</scope>
    <source>
        <strain evidence="9">15112-1751.03</strain>
        <tissue evidence="9">Whole Adult</tissue>
    </source>
</reference>
<feature type="compositionally biased region" description="Polar residues" evidence="6">
    <location>
        <begin position="22"/>
        <end position="33"/>
    </location>
</feature>
<dbReference type="GO" id="GO:0031123">
    <property type="term" value="P:RNA 3'-end processing"/>
    <property type="evidence" value="ECO:0007669"/>
    <property type="project" value="UniProtKB-ARBA"/>
</dbReference>
<dbReference type="FunFam" id="3.40.50.12650:FF:000001">
    <property type="entry name" value="DNA cross-link repair 1A"/>
    <property type="match status" value="1"/>
</dbReference>
<sequence length="657" mass="74543">MAKANVGKLRIKSLNELQHISSADETVINSATDKTPENAKKAPNRRAATTTKKKHIEKLEDNAAENKNKTTVKRGAKKEPLPGQLRIDNFFKSCAKSYKVEKMDKKLKQGRKPTGCKRLFDNESELATETTVTTAETGSDVEYKPQTKPCRKRTQPQRNAKAKCKTTPCDIIDLCSDEEEIVIKQSPSCRAPKTTPVNENTGVLADLDPQQTEASSSMVVIPCHNLPSEDLTNDASGKENMPLRRSRRRLPPYKLVEGTNFVVDGFQFGDIPGATHYFLSHYHADHYVGLTKKFAHPLYMSPITARLVRTFIPIAEQYLHEIDVDETITVDGVEVTALEANHCPGAIMLLFKLSTGKCILHTGDFRASFEMESLPIFWNQPDIDLLYLDTTYLAESYDFCHQSESITRLCHLVSEFHEKHARKRILHVCGSYVIGKEKLWLALAKEFSLRIWTEPHRRKAIDCLNWPELQELLCDDPLEANLHVISMGKISYPQLDQYFKQYEGQYDMLLGIRPSGWEKNSKPSYGKRISVIGIEYSEHSSYKELERFVRFLKPKQVISTVPTGRDLCVTGNVPTKWYQYEGCGRMISISYQPSISSYFQSRLRLLQSKMAKRASMAVSPMNVNQNKQGTSPAPSNEVIIQDAIDLIKNYLANHRED</sequence>
<dbReference type="Gene3D" id="3.40.50.12650">
    <property type="match status" value="1"/>
</dbReference>
<dbReference type="InterPro" id="IPR036866">
    <property type="entry name" value="RibonucZ/Hydroxyglut_hydro"/>
</dbReference>
<evidence type="ECO:0000256" key="1">
    <source>
        <dbReference type="ARBA" id="ARBA00004123"/>
    </source>
</evidence>
<accession>A0A6P8XW06</accession>
<evidence type="ECO:0000256" key="3">
    <source>
        <dbReference type="ARBA" id="ARBA00022763"/>
    </source>
</evidence>
<comment type="subcellular location">
    <subcellularLocation>
        <location evidence="1">Nucleus</location>
    </subcellularLocation>
</comment>
<organism evidence="8 9">
    <name type="scientific">Drosophila albomicans</name>
    <name type="common">Fruit fly</name>
    <dbReference type="NCBI Taxonomy" id="7291"/>
    <lineage>
        <taxon>Eukaryota</taxon>
        <taxon>Metazoa</taxon>
        <taxon>Ecdysozoa</taxon>
        <taxon>Arthropoda</taxon>
        <taxon>Hexapoda</taxon>
        <taxon>Insecta</taxon>
        <taxon>Pterygota</taxon>
        <taxon>Neoptera</taxon>
        <taxon>Endopterygota</taxon>
        <taxon>Diptera</taxon>
        <taxon>Brachycera</taxon>
        <taxon>Muscomorpha</taxon>
        <taxon>Ephydroidea</taxon>
        <taxon>Drosophilidae</taxon>
        <taxon>Drosophila</taxon>
    </lineage>
</organism>
<dbReference type="Proteomes" id="UP000515160">
    <property type="component" value="Chromosome 2R"/>
</dbReference>
<dbReference type="InterPro" id="IPR001279">
    <property type="entry name" value="Metallo-B-lactamas"/>
</dbReference>
<evidence type="ECO:0000313" key="9">
    <source>
        <dbReference type="RefSeq" id="XP_034117568.1"/>
    </source>
</evidence>